<dbReference type="VEuPathDB" id="FungiDB:P175DRAFT_0256470"/>
<dbReference type="Proteomes" id="UP000244073">
    <property type="component" value="Unassembled WGS sequence"/>
</dbReference>
<evidence type="ECO:0000313" key="1">
    <source>
        <dbReference type="EMBL" id="PTU19817.1"/>
    </source>
</evidence>
<dbReference type="AlphaFoldDB" id="A0A2T5LU68"/>
<evidence type="ECO:0000313" key="2">
    <source>
        <dbReference type="Proteomes" id="UP000244073"/>
    </source>
</evidence>
<reference evidence="1 2" key="1">
    <citation type="journal article" date="2018" name="Proc. Natl. Acad. Sci. U.S.A.">
        <title>Linking secondary metabolites to gene clusters through genome sequencing of six diverse Aspergillus species.</title>
        <authorList>
            <person name="Kaerboelling I."/>
            <person name="Vesth T.C."/>
            <person name="Frisvad J.C."/>
            <person name="Nybo J.L."/>
            <person name="Theobald S."/>
            <person name="Kuo A."/>
            <person name="Bowyer P."/>
            <person name="Matsuda Y."/>
            <person name="Mondo S."/>
            <person name="Lyhne E.K."/>
            <person name="Kogle M.E."/>
            <person name="Clum A."/>
            <person name="Lipzen A."/>
            <person name="Salamov A."/>
            <person name="Ngan C.Y."/>
            <person name="Daum C."/>
            <person name="Chiniquy J."/>
            <person name="Barry K."/>
            <person name="LaButti K."/>
            <person name="Haridas S."/>
            <person name="Simmons B.A."/>
            <person name="Magnuson J.K."/>
            <person name="Mortensen U.H."/>
            <person name="Larsen T.O."/>
            <person name="Grigoriev I.V."/>
            <person name="Baker S.E."/>
            <person name="Andersen M.R."/>
        </authorList>
    </citation>
    <scope>NUCLEOTIDE SEQUENCE [LARGE SCALE GENOMIC DNA]</scope>
    <source>
        <strain evidence="1 2">IBT 24754</strain>
    </source>
</reference>
<comment type="caution">
    <text evidence="1">The sequence shown here is derived from an EMBL/GenBank/DDBJ whole genome shotgun (WGS) entry which is preliminary data.</text>
</comment>
<name>A0A2T5LU68_9EURO</name>
<gene>
    <name evidence="1" type="ORF">P175DRAFT_0256470</name>
</gene>
<dbReference type="EMBL" id="MSFN02000005">
    <property type="protein sequence ID" value="PTU19817.1"/>
    <property type="molecule type" value="Genomic_DNA"/>
</dbReference>
<sequence length="110" mass="12565">MGSSTPSLCIAFFVGSIYQADYVYQRETYTYLTSCSRANKFSKFSCLIWRLPWSLGQALKGKTGLYTVTKQDSVWLATNKYQEKQALPITERTRHSTSFPKPNTLYSPIT</sequence>
<dbReference type="RefSeq" id="XP_040751209.1">
    <property type="nucleotide sequence ID" value="XM_040892709.1"/>
</dbReference>
<accession>A0A2T5LU68</accession>
<dbReference type="GeneID" id="63809591"/>
<protein>
    <submittedName>
        <fullName evidence="1">Uncharacterized protein</fullName>
    </submittedName>
</protein>
<proteinExistence type="predicted"/>
<organism evidence="1 2">
    <name type="scientific">Aspergillus ochraceoroseus IBT 24754</name>
    <dbReference type="NCBI Taxonomy" id="1392256"/>
    <lineage>
        <taxon>Eukaryota</taxon>
        <taxon>Fungi</taxon>
        <taxon>Dikarya</taxon>
        <taxon>Ascomycota</taxon>
        <taxon>Pezizomycotina</taxon>
        <taxon>Eurotiomycetes</taxon>
        <taxon>Eurotiomycetidae</taxon>
        <taxon>Eurotiales</taxon>
        <taxon>Aspergillaceae</taxon>
        <taxon>Aspergillus</taxon>
        <taxon>Aspergillus subgen. Nidulantes</taxon>
    </lineage>
</organism>